<proteinExistence type="predicted"/>
<evidence type="ECO:0000313" key="2">
    <source>
        <dbReference type="EMBL" id="KAK2554583.1"/>
    </source>
</evidence>
<dbReference type="SUPFAM" id="SSF53335">
    <property type="entry name" value="S-adenosyl-L-methionine-dependent methyltransferases"/>
    <property type="match status" value="1"/>
</dbReference>
<protein>
    <recommendedName>
        <fullName evidence="4">Methyltransferase domain-containing protein</fullName>
    </recommendedName>
</protein>
<reference evidence="2" key="2">
    <citation type="journal article" date="2023" name="Science">
        <title>Genomic signatures of disease resistance in endangered staghorn corals.</title>
        <authorList>
            <person name="Vollmer S.V."/>
            <person name="Selwyn J.D."/>
            <person name="Despard B.A."/>
            <person name="Roesel C.L."/>
        </authorList>
    </citation>
    <scope>NUCLEOTIDE SEQUENCE</scope>
    <source>
        <strain evidence="2">K2</strain>
    </source>
</reference>
<evidence type="ECO:0000256" key="1">
    <source>
        <dbReference type="SAM" id="MobiDB-lite"/>
    </source>
</evidence>
<organism evidence="2 3">
    <name type="scientific">Acropora cervicornis</name>
    <name type="common">Staghorn coral</name>
    <dbReference type="NCBI Taxonomy" id="6130"/>
    <lineage>
        <taxon>Eukaryota</taxon>
        <taxon>Metazoa</taxon>
        <taxon>Cnidaria</taxon>
        <taxon>Anthozoa</taxon>
        <taxon>Hexacorallia</taxon>
        <taxon>Scleractinia</taxon>
        <taxon>Astrocoeniina</taxon>
        <taxon>Acroporidae</taxon>
        <taxon>Acropora</taxon>
    </lineage>
</organism>
<gene>
    <name evidence="2" type="ORF">P5673_023809</name>
</gene>
<sequence length="543" mass="62376">LIEHAVRCLTTERSTSVCVKRGHVAQVWKQLHDSGKANKYFTDEERQEIEDGIGYWENFHDSQVQTRRPSDLRVCYLCGDNPYNDLEVLLENGVLHQNVWAIEKNSTEFKKAKKAIKNSKLKNVKLFKGDILTFLKDSPEQFDIIYLDACGALPSFDHKTLKIIGYVFQHNKLTSPGALITNFSFPRPQENSAQGKDKEREMINFLVKEYMNYRLSNALPKDNSPENNPEDLNKRTDEDSYGDYVSFQVIDSAYLFIPARRILLLEDETLWGKIFSSKLTFLDNINSYNEESTKTTKNKKSRALRKELKEKCKVHAKSSLFFILRKMVETFHKKLKDCSFCQAWVRDIFPDWDSDQEDPELLLKNKDTKIPVLLAPLLFSSPSHIIDFSSDAFVSGCLEPLFKAVADGKFPSCCDMTTPGQAACLIAGLLYGQIGNPSFPVMDKLFRLRYTAKKRQMFADVFIFDKCRYMYEQFPTVHCAPFAIEEPKQQMVFRMVVDGFRKHLGGICSEDLFKFCNVASIHAITEGGDMKDEIQKVPMDGEL</sequence>
<feature type="region of interest" description="Disordered" evidence="1">
    <location>
        <begin position="217"/>
        <end position="237"/>
    </location>
</feature>
<dbReference type="Gene3D" id="3.40.50.150">
    <property type="entry name" value="Vaccinia Virus protein VP39"/>
    <property type="match status" value="1"/>
</dbReference>
<dbReference type="Proteomes" id="UP001249851">
    <property type="component" value="Unassembled WGS sequence"/>
</dbReference>
<evidence type="ECO:0008006" key="4">
    <source>
        <dbReference type="Google" id="ProtNLM"/>
    </source>
</evidence>
<keyword evidence="3" id="KW-1185">Reference proteome</keyword>
<evidence type="ECO:0000313" key="3">
    <source>
        <dbReference type="Proteomes" id="UP001249851"/>
    </source>
</evidence>
<comment type="caution">
    <text evidence="2">The sequence shown here is derived from an EMBL/GenBank/DDBJ whole genome shotgun (WGS) entry which is preliminary data.</text>
</comment>
<name>A0AAD9UYF5_ACRCE</name>
<accession>A0AAD9UYF5</accession>
<feature type="non-terminal residue" evidence="2">
    <location>
        <position position="1"/>
    </location>
</feature>
<dbReference type="EMBL" id="JARQWQ010000068">
    <property type="protein sequence ID" value="KAK2554583.1"/>
    <property type="molecule type" value="Genomic_DNA"/>
</dbReference>
<dbReference type="AlphaFoldDB" id="A0AAD9UYF5"/>
<dbReference type="CDD" id="cd02440">
    <property type="entry name" value="AdoMet_MTases"/>
    <property type="match status" value="1"/>
</dbReference>
<dbReference type="InterPro" id="IPR029063">
    <property type="entry name" value="SAM-dependent_MTases_sf"/>
</dbReference>
<reference evidence="2" key="1">
    <citation type="journal article" date="2023" name="G3 (Bethesda)">
        <title>Whole genome assembly and annotation of the endangered Caribbean coral Acropora cervicornis.</title>
        <authorList>
            <person name="Selwyn J.D."/>
            <person name="Vollmer S.V."/>
        </authorList>
    </citation>
    <scope>NUCLEOTIDE SEQUENCE</scope>
    <source>
        <strain evidence="2">K2</strain>
    </source>
</reference>